<gene>
    <name evidence="1" type="ORF">YZ82_01605</name>
</gene>
<sequence>MSKIKPRIRIEVIVEGMTEENYLKEFIKDRDRFDETLRFNFHNVKGGSYHSITKRIRSFKGLSEVTIFIVTDMDRLANDENELNSFKIMLKELNGFRYSFAFITYPNFEGFLSSHFDPYENNILNRLNLSKGELKSKKDIYNHILRNGGNFNNIFKRYRKENLCCYKRENKTIFDKSKIRLEQSSFIYFIEYCDDLKNKK</sequence>
<name>A0A562XKG2_CAMHY</name>
<dbReference type="EMBL" id="VOAP01000003">
    <property type="protein sequence ID" value="TWO22639.1"/>
    <property type="molecule type" value="Genomic_DNA"/>
</dbReference>
<evidence type="ECO:0000313" key="2">
    <source>
        <dbReference type="Proteomes" id="UP000321812"/>
    </source>
</evidence>
<dbReference type="Proteomes" id="UP000321812">
    <property type="component" value="Unassembled WGS sequence"/>
</dbReference>
<comment type="caution">
    <text evidence="1">The sequence shown here is derived from an EMBL/GenBank/DDBJ whole genome shotgun (WGS) entry which is preliminary data.</text>
</comment>
<organism evidence="1 2">
    <name type="scientific">Campylobacter hyointestinalis</name>
    <dbReference type="NCBI Taxonomy" id="198"/>
    <lineage>
        <taxon>Bacteria</taxon>
        <taxon>Pseudomonadati</taxon>
        <taxon>Campylobacterota</taxon>
        <taxon>Epsilonproteobacteria</taxon>
        <taxon>Campylobacterales</taxon>
        <taxon>Campylobacteraceae</taxon>
        <taxon>Campylobacter</taxon>
    </lineage>
</organism>
<accession>A0A562XKG2</accession>
<dbReference type="AlphaFoldDB" id="A0A562XKG2"/>
<reference evidence="1 2" key="1">
    <citation type="submission" date="2019-07" db="EMBL/GenBank/DDBJ databases">
        <title>Rapid identification of Enteric Bacteria from Whole Genome Sequences (WGS) using Average Nucleotide Identity (ANI).</title>
        <authorList>
            <person name="Lane C."/>
        </authorList>
    </citation>
    <scope>NUCLEOTIDE SEQUENCE [LARGE SCALE GENOMIC DNA]</scope>
    <source>
        <strain evidence="1 2">D2411</strain>
    </source>
</reference>
<protein>
    <submittedName>
        <fullName evidence="1">RloB domain-containing protein</fullName>
    </submittedName>
</protein>
<proteinExistence type="predicted"/>
<evidence type="ECO:0000313" key="1">
    <source>
        <dbReference type="EMBL" id="TWO22639.1"/>
    </source>
</evidence>
<dbReference type="RefSeq" id="WP_147496888.1">
    <property type="nucleotide sequence ID" value="NZ_VOAP01000003.1"/>
</dbReference>